<feature type="signal peptide" evidence="1">
    <location>
        <begin position="1"/>
        <end position="17"/>
    </location>
</feature>
<protein>
    <submittedName>
        <fullName evidence="2">Meiotically up-regulated gene 157 protein</fullName>
    </submittedName>
</protein>
<dbReference type="InterPro" id="IPR008928">
    <property type="entry name" value="6-hairpin_glycosidase_sf"/>
</dbReference>
<evidence type="ECO:0000256" key="1">
    <source>
        <dbReference type="SAM" id="SignalP"/>
    </source>
</evidence>
<organism evidence="2 3">
    <name type="scientific">Symbiodinium microadriaticum</name>
    <name type="common">Dinoflagellate</name>
    <name type="synonym">Zooxanthella microadriatica</name>
    <dbReference type="NCBI Taxonomy" id="2951"/>
    <lineage>
        <taxon>Eukaryota</taxon>
        <taxon>Sar</taxon>
        <taxon>Alveolata</taxon>
        <taxon>Dinophyceae</taxon>
        <taxon>Suessiales</taxon>
        <taxon>Symbiodiniaceae</taxon>
        <taxon>Symbiodinium</taxon>
    </lineage>
</organism>
<dbReference type="InterPro" id="IPR008313">
    <property type="entry name" value="GH125"/>
</dbReference>
<dbReference type="Proteomes" id="UP000186817">
    <property type="component" value="Unassembled WGS sequence"/>
</dbReference>
<name>A0A1Q9C0V2_SYMMI</name>
<dbReference type="OMA" id="WFAWCNS"/>
<sequence length="469" mass="52032">MSLPLFVAVSLLGTANGQSKRPPPANRTFVSKYVDEVIDKLTARMRQKDPVIADMFGNCLPNTLDTTVLFHGVDDEGLPDTFIITGDIHAMWLRDSTNQVLPYIRFVDKDPALDVMLQGLVRRHTKSVLLDSFANAFNFDSSKPSPWVSDIRHPNMTNAIYEGKYEMDSLAAFLKLSRSYWQNSNNSAIFDERWQRAVKKVISTIQVMQKGIDEYSSNLPYKFQRDTYAPTDTLILQGLGPPGASCGLSRSPFRPSDDATLLPFLVPANAMAAVELKHVGLMCREIGCEDTLTGSLGSLAEELSSAVHLHASSAQGFAYEVDCYGNSVYMDDANVPSLLSLPYLGFVDPTDPQYLVTRQRVLSGKNPYFFRGSAGEGVGGPHVGYGYIWPMSIAMRALTSTTELEVEWCLEMLKATTNSTGFMHESFWKDDAGKFTRPWFAWANSLFGELILMVADRFPGLIFNAEALS</sequence>
<dbReference type="SMART" id="SM01149">
    <property type="entry name" value="DUF1237"/>
    <property type="match status" value="1"/>
</dbReference>
<evidence type="ECO:0000313" key="3">
    <source>
        <dbReference type="Proteomes" id="UP000186817"/>
    </source>
</evidence>
<dbReference type="OrthoDB" id="7771656at2759"/>
<dbReference type="InterPro" id="IPR012341">
    <property type="entry name" value="6hp_glycosidase-like_sf"/>
</dbReference>
<keyword evidence="3" id="KW-1185">Reference proteome</keyword>
<gene>
    <name evidence="2" type="primary">mug157</name>
    <name evidence="2" type="ORF">AK812_SmicGene43498</name>
</gene>
<dbReference type="AlphaFoldDB" id="A0A1Q9C0V2"/>
<accession>A0A1Q9C0V2</accession>
<keyword evidence="1" id="KW-0732">Signal</keyword>
<reference evidence="2 3" key="1">
    <citation type="submission" date="2016-02" db="EMBL/GenBank/DDBJ databases">
        <title>Genome analysis of coral dinoflagellate symbionts highlights evolutionary adaptations to a symbiotic lifestyle.</title>
        <authorList>
            <person name="Aranda M."/>
            <person name="Li Y."/>
            <person name="Liew Y.J."/>
            <person name="Baumgarten S."/>
            <person name="Simakov O."/>
            <person name="Wilson M."/>
            <person name="Piel J."/>
            <person name="Ashoor H."/>
            <person name="Bougouffa S."/>
            <person name="Bajic V.B."/>
            <person name="Ryu T."/>
            <person name="Ravasi T."/>
            <person name="Bayer T."/>
            <person name="Micklem G."/>
            <person name="Kim H."/>
            <person name="Bhak J."/>
            <person name="Lajeunesse T.C."/>
            <person name="Voolstra C.R."/>
        </authorList>
    </citation>
    <scope>NUCLEOTIDE SEQUENCE [LARGE SCALE GENOMIC DNA]</scope>
    <source>
        <strain evidence="2 3">CCMP2467</strain>
    </source>
</reference>
<comment type="caution">
    <text evidence="2">The sequence shown here is derived from an EMBL/GenBank/DDBJ whole genome shotgun (WGS) entry which is preliminary data.</text>
</comment>
<dbReference type="PIRSF" id="PIRSF028846">
    <property type="entry name" value="UCP028846"/>
    <property type="match status" value="1"/>
</dbReference>
<proteinExistence type="predicted"/>
<evidence type="ECO:0000313" key="2">
    <source>
        <dbReference type="EMBL" id="OLP76555.1"/>
    </source>
</evidence>
<dbReference type="Pfam" id="PF06824">
    <property type="entry name" value="Glyco_hydro_125"/>
    <property type="match status" value="1"/>
</dbReference>
<dbReference type="Gene3D" id="1.50.10.10">
    <property type="match status" value="1"/>
</dbReference>
<feature type="chain" id="PRO_5012050897" evidence="1">
    <location>
        <begin position="18"/>
        <end position="469"/>
    </location>
</feature>
<dbReference type="SUPFAM" id="SSF48208">
    <property type="entry name" value="Six-hairpin glycosidases"/>
    <property type="match status" value="1"/>
</dbReference>
<dbReference type="GO" id="GO:0005975">
    <property type="term" value="P:carbohydrate metabolic process"/>
    <property type="evidence" value="ECO:0007669"/>
    <property type="project" value="InterPro"/>
</dbReference>
<dbReference type="PANTHER" id="PTHR31047">
    <property type="entry name" value="MEIOTICALLY UP-REGULATED GENE 157 PROTEIN"/>
    <property type="match status" value="1"/>
</dbReference>
<dbReference type="PANTHER" id="PTHR31047:SF0">
    <property type="entry name" value="MEIOTICALLY UP-REGULATED GENE 157 PROTEIN"/>
    <property type="match status" value="1"/>
</dbReference>
<dbReference type="EMBL" id="LSRX01001991">
    <property type="protein sequence ID" value="OLP76555.1"/>
    <property type="molecule type" value="Genomic_DNA"/>
</dbReference>